<dbReference type="InterPro" id="IPR058525">
    <property type="entry name" value="DUF8212"/>
</dbReference>
<evidence type="ECO:0000313" key="4">
    <source>
        <dbReference type="EMBL" id="KAH6646767.1"/>
    </source>
</evidence>
<dbReference type="PANTHER" id="PTHR10622:SF10">
    <property type="entry name" value="HET DOMAIN-CONTAINING PROTEIN"/>
    <property type="match status" value="1"/>
</dbReference>
<dbReference type="EMBL" id="JAGPXC010000009">
    <property type="protein sequence ID" value="KAH6646767.1"/>
    <property type="molecule type" value="Genomic_DNA"/>
</dbReference>
<dbReference type="OrthoDB" id="20872at2759"/>
<feature type="region of interest" description="Disordered" evidence="1">
    <location>
        <begin position="602"/>
        <end position="630"/>
    </location>
</feature>
<dbReference type="Pfam" id="PF26640">
    <property type="entry name" value="DUF8212"/>
    <property type="match status" value="1"/>
</dbReference>
<evidence type="ECO:0000313" key="5">
    <source>
        <dbReference type="Proteomes" id="UP000758603"/>
    </source>
</evidence>
<sequence length="630" mass="72224">MYLIHVETQKLVWFNEVNDDQRYAILSHTWIDGSEVSFQEWRDNLMVSTKEKSGYSKIMGCCEKAKQDGLAYVWVDTCCIDKSSSAELSEAINSMFKWYEGAAVCYAYLSDVPGLAGAELSLSASRWVTRGWTLQELIAPNKMEFFAADWSHIGSKETLCDQIAVSCNIQKEYLNGTRDFRTASIAKRMSWVASRKTTRIEDMAYCLLGIFDINMPMIYGEGKKSFRRLQEEIIKLYPEDHSIYAWGLPEKSSDVSLNTAQATEQVRARHRAYKDLITEPLLGLLAESPKQFLNSGDVVPVPWIGRFYRTWQKGRPMATPAVSIGKSIKIDLPVTRIKRWSKYRWDNFAEDQHRRALESVLLCTTSNSKRLIHLPLISWGDGYFGRIRELTTDDGINMEKEDPFPLLKLYQSLHICAERTPPVRPQIYDVVIRELEVFERKELSLWSCVTNDGVDLEQEWVARVHGRLEMEFLAYNFTYGSLAPEGFSVVLGRSHQNSNDLPDFHIFIAQWKPPFRGIVWNSKREERHLLNSGLGLQTIPSPFPNVKIQAQLDRVVKPNCDKMKDCFIDVIDLHVKEDSMDSQTAGANVIHVTGTIQTTLEDDLQPSTHDDDVQPSARDRWKSKLSFKSK</sequence>
<dbReference type="Proteomes" id="UP000758603">
    <property type="component" value="Unassembled WGS sequence"/>
</dbReference>
<proteinExistence type="predicted"/>
<gene>
    <name evidence="4" type="ORF">BKA67DRAFT_540255</name>
</gene>
<dbReference type="PANTHER" id="PTHR10622">
    <property type="entry name" value="HET DOMAIN-CONTAINING PROTEIN"/>
    <property type="match status" value="1"/>
</dbReference>
<accession>A0A9P8RJ02</accession>
<dbReference type="AlphaFoldDB" id="A0A9P8RJ02"/>
<dbReference type="InterPro" id="IPR010730">
    <property type="entry name" value="HET"/>
</dbReference>
<feature type="domain" description="Heterokaryon incompatibility" evidence="2">
    <location>
        <begin position="23"/>
        <end position="111"/>
    </location>
</feature>
<organism evidence="4 5">
    <name type="scientific">Truncatella angustata</name>
    <dbReference type="NCBI Taxonomy" id="152316"/>
    <lineage>
        <taxon>Eukaryota</taxon>
        <taxon>Fungi</taxon>
        <taxon>Dikarya</taxon>
        <taxon>Ascomycota</taxon>
        <taxon>Pezizomycotina</taxon>
        <taxon>Sordariomycetes</taxon>
        <taxon>Xylariomycetidae</taxon>
        <taxon>Amphisphaeriales</taxon>
        <taxon>Sporocadaceae</taxon>
        <taxon>Truncatella</taxon>
    </lineage>
</organism>
<feature type="compositionally biased region" description="Basic and acidic residues" evidence="1">
    <location>
        <begin position="608"/>
        <end position="622"/>
    </location>
</feature>
<evidence type="ECO:0000256" key="1">
    <source>
        <dbReference type="SAM" id="MobiDB-lite"/>
    </source>
</evidence>
<name>A0A9P8RJ02_9PEZI</name>
<reference evidence="4" key="1">
    <citation type="journal article" date="2021" name="Nat. Commun.">
        <title>Genetic determinants of endophytism in the Arabidopsis root mycobiome.</title>
        <authorList>
            <person name="Mesny F."/>
            <person name="Miyauchi S."/>
            <person name="Thiergart T."/>
            <person name="Pickel B."/>
            <person name="Atanasova L."/>
            <person name="Karlsson M."/>
            <person name="Huettel B."/>
            <person name="Barry K.W."/>
            <person name="Haridas S."/>
            <person name="Chen C."/>
            <person name="Bauer D."/>
            <person name="Andreopoulos W."/>
            <person name="Pangilinan J."/>
            <person name="LaButti K."/>
            <person name="Riley R."/>
            <person name="Lipzen A."/>
            <person name="Clum A."/>
            <person name="Drula E."/>
            <person name="Henrissat B."/>
            <person name="Kohler A."/>
            <person name="Grigoriev I.V."/>
            <person name="Martin F.M."/>
            <person name="Hacquard S."/>
        </authorList>
    </citation>
    <scope>NUCLEOTIDE SEQUENCE</scope>
    <source>
        <strain evidence="4">MPI-SDFR-AT-0073</strain>
    </source>
</reference>
<dbReference type="GeneID" id="70129643"/>
<dbReference type="Pfam" id="PF06985">
    <property type="entry name" value="HET"/>
    <property type="match status" value="1"/>
</dbReference>
<evidence type="ECO:0000259" key="3">
    <source>
        <dbReference type="Pfam" id="PF26640"/>
    </source>
</evidence>
<protein>
    <submittedName>
        <fullName evidence="4">Heterokaryon incompatibility protein-domain-containing protein</fullName>
    </submittedName>
</protein>
<evidence type="ECO:0000259" key="2">
    <source>
        <dbReference type="Pfam" id="PF06985"/>
    </source>
</evidence>
<feature type="domain" description="DUF8212" evidence="3">
    <location>
        <begin position="225"/>
        <end position="340"/>
    </location>
</feature>
<dbReference type="RefSeq" id="XP_045953281.1">
    <property type="nucleotide sequence ID" value="XM_046100751.1"/>
</dbReference>
<comment type="caution">
    <text evidence="4">The sequence shown here is derived from an EMBL/GenBank/DDBJ whole genome shotgun (WGS) entry which is preliminary data.</text>
</comment>
<keyword evidence="5" id="KW-1185">Reference proteome</keyword>